<dbReference type="InterPro" id="IPR036770">
    <property type="entry name" value="Ankyrin_rpt-contain_sf"/>
</dbReference>
<dbReference type="Pfam" id="PF25512">
    <property type="entry name" value="zf-CCCH_AtC3H23"/>
    <property type="match status" value="1"/>
</dbReference>
<dbReference type="AlphaFoldDB" id="W9RHW1"/>
<dbReference type="OrthoDB" id="1577640at2759"/>
<keyword evidence="1 6" id="KW-0479">Metal-binding</keyword>
<dbReference type="Gene3D" id="1.25.40.20">
    <property type="entry name" value="Ankyrin repeat-containing domain"/>
    <property type="match status" value="1"/>
</dbReference>
<dbReference type="PROSITE" id="PS50088">
    <property type="entry name" value="ANK_REPEAT"/>
    <property type="match status" value="1"/>
</dbReference>
<dbReference type="GO" id="GO:0003677">
    <property type="term" value="F:DNA binding"/>
    <property type="evidence" value="ECO:0007669"/>
    <property type="project" value="UniProtKB-KW"/>
</dbReference>
<evidence type="ECO:0000256" key="5">
    <source>
        <dbReference type="PROSITE-ProRule" id="PRU00023"/>
    </source>
</evidence>
<evidence type="ECO:0000256" key="4">
    <source>
        <dbReference type="ARBA" id="ARBA00023125"/>
    </source>
</evidence>
<dbReference type="KEGG" id="mnt:21398396"/>
<keyword evidence="4" id="KW-0238">DNA-binding</keyword>
<dbReference type="EMBL" id="KE345064">
    <property type="protein sequence ID" value="EXB93305.1"/>
    <property type="molecule type" value="Genomic_DNA"/>
</dbReference>
<feature type="domain" description="C3H1-type" evidence="8">
    <location>
        <begin position="264"/>
        <end position="292"/>
    </location>
</feature>
<dbReference type="eggNOG" id="KOG1595">
    <property type="taxonomic scope" value="Eukaryota"/>
</dbReference>
<evidence type="ECO:0000256" key="6">
    <source>
        <dbReference type="PROSITE-ProRule" id="PRU00723"/>
    </source>
</evidence>
<evidence type="ECO:0000256" key="1">
    <source>
        <dbReference type="ARBA" id="ARBA00022723"/>
    </source>
</evidence>
<evidence type="ECO:0000256" key="2">
    <source>
        <dbReference type="ARBA" id="ARBA00022771"/>
    </source>
</evidence>
<feature type="region of interest" description="Disordered" evidence="7">
    <location>
        <begin position="1"/>
        <end position="33"/>
    </location>
</feature>
<sequence>MSGGHKQLNSKTPASPPQQESESSTNDMNNPVETVKSGHSFSVLLEFAANNDVEGFKQSLTNSTMIDEVGLLNSRQMALKRMTPLMVAALYGSVEVVKLILSLSKADINRSCDPDNSTALHFAASGGSVEAIDVVKLLLRAGADPNATDSRGRRPFDVIVSHSNLPNVKVALKELLKRDGSIRQSGELYVSPNSTLSPSTHKKRQYRIDLSIPEIGSSIYATDEFRMYEFKIQPCSRSRSHDWMECPFLHPGETARRRDPRKFRYSLVSCYHHYYAPPCSRGDLCEFAHGIFEILLHPSQYRTRLCKDGTSCNRRVCCFAHTAEELRPVDSYTGSAVPSSPHSATSAGIAVGSAMSPSLSTPPMSPGNGISQAAWPQQNVPTLHLADSHLQMGRLRSSVNTREFQSDRFQVQQQRGLYDLSSFSANLNEIFPSQVLSPGYSDQFMASPIVSQSHRSAVSNQLYQQESMFSPAKTSAVSPKNFQHSLLQPSFQNNKPLTPSSSKVSAFANRENQQQQLPGFSSPKLGSNLSHDLGYNLWRNLGSTDFLSSPGSYWSTQWESPTGKLDWPVESEEPGRSHKSSSTGHNAKEPEVLLVQSPAKELRSDTREMTNSSASDATATVECSNPKQYT</sequence>
<dbReference type="Pfam" id="PF12796">
    <property type="entry name" value="Ank_2"/>
    <property type="match status" value="1"/>
</dbReference>
<accession>W9RHW1</accession>
<dbReference type="SUPFAM" id="SSF48403">
    <property type="entry name" value="Ankyrin repeat"/>
    <property type="match status" value="1"/>
</dbReference>
<feature type="compositionally biased region" description="Polar residues" evidence="7">
    <location>
        <begin position="609"/>
        <end position="630"/>
    </location>
</feature>
<evidence type="ECO:0000259" key="8">
    <source>
        <dbReference type="PROSITE" id="PS50103"/>
    </source>
</evidence>
<feature type="region of interest" description="Disordered" evidence="7">
    <location>
        <begin position="557"/>
        <end position="630"/>
    </location>
</feature>
<dbReference type="PROSITE" id="PS50103">
    <property type="entry name" value="ZF_C3H1"/>
    <property type="match status" value="1"/>
</dbReference>
<dbReference type="InterPro" id="IPR002110">
    <property type="entry name" value="Ankyrin_rpt"/>
</dbReference>
<organism evidence="9 10">
    <name type="scientific">Morus notabilis</name>
    <dbReference type="NCBI Taxonomy" id="981085"/>
    <lineage>
        <taxon>Eukaryota</taxon>
        <taxon>Viridiplantae</taxon>
        <taxon>Streptophyta</taxon>
        <taxon>Embryophyta</taxon>
        <taxon>Tracheophyta</taxon>
        <taxon>Spermatophyta</taxon>
        <taxon>Magnoliopsida</taxon>
        <taxon>eudicotyledons</taxon>
        <taxon>Gunneridae</taxon>
        <taxon>Pentapetalae</taxon>
        <taxon>rosids</taxon>
        <taxon>fabids</taxon>
        <taxon>Rosales</taxon>
        <taxon>Moraceae</taxon>
        <taxon>Moreae</taxon>
        <taxon>Morus</taxon>
    </lineage>
</organism>
<keyword evidence="2 6" id="KW-0863">Zinc-finger</keyword>
<evidence type="ECO:0000313" key="10">
    <source>
        <dbReference type="Proteomes" id="UP000030645"/>
    </source>
</evidence>
<gene>
    <name evidence="9" type="ORF">L484_015293</name>
</gene>
<dbReference type="InterPro" id="IPR000571">
    <property type="entry name" value="Znf_CCCH"/>
</dbReference>
<dbReference type="PANTHER" id="PTHR14493">
    <property type="entry name" value="UNKEMPT FAMILY MEMBER"/>
    <property type="match status" value="1"/>
</dbReference>
<evidence type="ECO:0000313" key="9">
    <source>
        <dbReference type="EMBL" id="EXB93305.1"/>
    </source>
</evidence>
<evidence type="ECO:0000256" key="7">
    <source>
        <dbReference type="SAM" id="MobiDB-lite"/>
    </source>
</evidence>
<dbReference type="GO" id="GO:0010468">
    <property type="term" value="P:regulation of gene expression"/>
    <property type="evidence" value="ECO:0007669"/>
    <property type="project" value="UniProtKB-ARBA"/>
</dbReference>
<dbReference type="PANTHER" id="PTHR14493:SF81">
    <property type="entry name" value="ZINC FINGER CCCH DOMAIN-CONTAINING PROTEIN 56-LIKE"/>
    <property type="match status" value="1"/>
</dbReference>
<dbReference type="PROSITE" id="PS50297">
    <property type="entry name" value="ANK_REP_REGION"/>
    <property type="match status" value="1"/>
</dbReference>
<keyword evidence="5" id="KW-0040">ANK repeat</keyword>
<evidence type="ECO:0000256" key="3">
    <source>
        <dbReference type="ARBA" id="ARBA00022833"/>
    </source>
</evidence>
<keyword evidence="3 6" id="KW-0862">Zinc</keyword>
<name>W9RHW1_9ROSA</name>
<reference evidence="10" key="1">
    <citation type="submission" date="2013-01" db="EMBL/GenBank/DDBJ databases">
        <title>Draft Genome Sequence of a Mulberry Tree, Morus notabilis C.K. Schneid.</title>
        <authorList>
            <person name="He N."/>
            <person name="Zhao S."/>
        </authorList>
    </citation>
    <scope>NUCLEOTIDE SEQUENCE</scope>
</reference>
<keyword evidence="10" id="KW-1185">Reference proteome</keyword>
<dbReference type="PRINTS" id="PR01415">
    <property type="entry name" value="ANKYRIN"/>
</dbReference>
<dbReference type="Proteomes" id="UP000030645">
    <property type="component" value="Unassembled WGS sequence"/>
</dbReference>
<feature type="zinc finger region" description="C3H1-type" evidence="6">
    <location>
        <begin position="264"/>
        <end position="292"/>
    </location>
</feature>
<proteinExistence type="predicted"/>
<dbReference type="SMART" id="SM00248">
    <property type="entry name" value="ANK"/>
    <property type="match status" value="3"/>
</dbReference>
<dbReference type="InterPro" id="IPR045234">
    <property type="entry name" value="Unkempt-like"/>
</dbReference>
<dbReference type="GO" id="GO:0008270">
    <property type="term" value="F:zinc ion binding"/>
    <property type="evidence" value="ECO:0007669"/>
    <property type="project" value="UniProtKB-KW"/>
</dbReference>
<feature type="repeat" description="ANK" evidence="5">
    <location>
        <begin position="115"/>
        <end position="150"/>
    </location>
</feature>
<dbReference type="InterPro" id="IPR057444">
    <property type="entry name" value="Znf-CCCH_AtC3H23-like"/>
</dbReference>
<protein>
    <submittedName>
        <fullName evidence="9">Zinc finger CCCH domain-containing protein 56</fullName>
    </submittedName>
</protein>